<comment type="caution">
    <text evidence="1">The sequence shown here is derived from an EMBL/GenBank/DDBJ whole genome shotgun (WGS) entry which is preliminary data.</text>
</comment>
<keyword evidence="2" id="KW-1185">Reference proteome</keyword>
<name>A0A918ALM3_9PSEU</name>
<organism evidence="1 2">
    <name type="scientific">Saccharothrix coeruleofusca</name>
    <dbReference type="NCBI Taxonomy" id="33919"/>
    <lineage>
        <taxon>Bacteria</taxon>
        <taxon>Bacillati</taxon>
        <taxon>Actinomycetota</taxon>
        <taxon>Actinomycetes</taxon>
        <taxon>Pseudonocardiales</taxon>
        <taxon>Pseudonocardiaceae</taxon>
        <taxon>Saccharothrix</taxon>
    </lineage>
</organism>
<proteinExistence type="predicted"/>
<evidence type="ECO:0000313" key="2">
    <source>
        <dbReference type="Proteomes" id="UP000639606"/>
    </source>
</evidence>
<accession>A0A918ALM3</accession>
<reference evidence="1" key="2">
    <citation type="submission" date="2020-09" db="EMBL/GenBank/DDBJ databases">
        <authorList>
            <person name="Sun Q."/>
            <person name="Ohkuma M."/>
        </authorList>
    </citation>
    <scope>NUCLEOTIDE SEQUENCE</scope>
    <source>
        <strain evidence="1">JCM 3313</strain>
    </source>
</reference>
<reference evidence="1" key="1">
    <citation type="journal article" date="2014" name="Int. J. Syst. Evol. Microbiol.">
        <title>Complete genome sequence of Corynebacterium casei LMG S-19264T (=DSM 44701T), isolated from a smear-ripened cheese.</title>
        <authorList>
            <consortium name="US DOE Joint Genome Institute (JGI-PGF)"/>
            <person name="Walter F."/>
            <person name="Albersmeier A."/>
            <person name="Kalinowski J."/>
            <person name="Ruckert C."/>
        </authorList>
    </citation>
    <scope>NUCLEOTIDE SEQUENCE</scope>
    <source>
        <strain evidence="1">JCM 3313</strain>
    </source>
</reference>
<gene>
    <name evidence="1" type="ORF">GCM10010185_27320</name>
</gene>
<protein>
    <submittedName>
        <fullName evidence="1">Uncharacterized protein</fullName>
    </submittedName>
</protein>
<dbReference type="EMBL" id="BMRG01000004">
    <property type="protein sequence ID" value="GGP53679.1"/>
    <property type="molecule type" value="Genomic_DNA"/>
</dbReference>
<dbReference type="AlphaFoldDB" id="A0A918ALM3"/>
<evidence type="ECO:0000313" key="1">
    <source>
        <dbReference type="EMBL" id="GGP53679.1"/>
    </source>
</evidence>
<sequence length="44" mass="5245">MDARTELDHTRAELAELWRDHQDRLDRVERSARERLAALEEGRA</sequence>
<dbReference type="RefSeq" id="WP_268248711.1">
    <property type="nucleotide sequence ID" value="NZ_BMRG01000004.1"/>
</dbReference>
<dbReference type="Proteomes" id="UP000639606">
    <property type="component" value="Unassembled WGS sequence"/>
</dbReference>